<organism evidence="2 3">
    <name type="scientific">Neolewinella marina</name>
    <dbReference type="NCBI Taxonomy" id="438751"/>
    <lineage>
        <taxon>Bacteria</taxon>
        <taxon>Pseudomonadati</taxon>
        <taxon>Bacteroidota</taxon>
        <taxon>Saprospiria</taxon>
        <taxon>Saprospirales</taxon>
        <taxon>Lewinellaceae</taxon>
        <taxon>Neolewinella</taxon>
    </lineage>
</organism>
<comment type="caution">
    <text evidence="2">The sequence shown here is derived from an EMBL/GenBank/DDBJ whole genome shotgun (WGS) entry which is preliminary data.</text>
</comment>
<reference evidence="2 3" key="1">
    <citation type="submission" date="2017-10" db="EMBL/GenBank/DDBJ databases">
        <title>The draft genome sequence of Lewinella marina KCTC 32374.</title>
        <authorList>
            <person name="Wang K."/>
        </authorList>
    </citation>
    <scope>NUCLEOTIDE SEQUENCE [LARGE SCALE GENOMIC DNA]</scope>
    <source>
        <strain evidence="2 3">MKG-38</strain>
    </source>
</reference>
<proteinExistence type="predicted"/>
<dbReference type="SUPFAM" id="SSF52266">
    <property type="entry name" value="SGNH hydrolase"/>
    <property type="match status" value="1"/>
</dbReference>
<dbReference type="InterPro" id="IPR013830">
    <property type="entry name" value="SGNH_hydro"/>
</dbReference>
<dbReference type="EMBL" id="PDLO01000004">
    <property type="protein sequence ID" value="PHK98396.1"/>
    <property type="molecule type" value="Genomic_DNA"/>
</dbReference>
<dbReference type="Gene3D" id="3.40.50.1110">
    <property type="entry name" value="SGNH hydrolase"/>
    <property type="match status" value="1"/>
</dbReference>
<dbReference type="RefSeq" id="WP_099106783.1">
    <property type="nucleotide sequence ID" value="NZ_JAATJF010000004.1"/>
</dbReference>
<evidence type="ECO:0000313" key="2">
    <source>
        <dbReference type="EMBL" id="PHK98396.1"/>
    </source>
</evidence>
<evidence type="ECO:0000313" key="3">
    <source>
        <dbReference type="Proteomes" id="UP000226437"/>
    </source>
</evidence>
<evidence type="ECO:0000259" key="1">
    <source>
        <dbReference type="Pfam" id="PF13472"/>
    </source>
</evidence>
<keyword evidence="3" id="KW-1185">Reference proteome</keyword>
<dbReference type="GO" id="GO:0016788">
    <property type="term" value="F:hydrolase activity, acting on ester bonds"/>
    <property type="evidence" value="ECO:0007669"/>
    <property type="project" value="UniProtKB-ARBA"/>
</dbReference>
<dbReference type="OrthoDB" id="2546654at2"/>
<dbReference type="InterPro" id="IPR036514">
    <property type="entry name" value="SGNH_hydro_sf"/>
</dbReference>
<name>A0A2G0CEI8_9BACT</name>
<feature type="domain" description="SGNH hydrolase-type esterase" evidence="1">
    <location>
        <begin position="140"/>
        <end position="316"/>
    </location>
</feature>
<dbReference type="Pfam" id="PF13472">
    <property type="entry name" value="Lipase_GDSL_2"/>
    <property type="match status" value="1"/>
</dbReference>
<dbReference type="AlphaFoldDB" id="A0A2G0CEI8"/>
<accession>A0A2G0CEI8</accession>
<protein>
    <recommendedName>
        <fullName evidence="1">SGNH hydrolase-type esterase domain-containing protein</fullName>
    </recommendedName>
</protein>
<dbReference type="CDD" id="cd00229">
    <property type="entry name" value="SGNH_hydrolase"/>
    <property type="match status" value="1"/>
</dbReference>
<sequence>MKNPITIQELEALLENEATRARALDFYFEFLPTGPFSGEYRLKSHIQVVKNEKALAADQLEGAPLINIVEKLIGKANSLAQRDRDRLFEQRRGDANRVIIVTEGDSWFQYPRLKQLGLTISKEVKDVVDYLIEDPRYAVKSLGGAGDVLRNMYHMGEYLDAIEKYQPKAFVVSGGGNDFFEMFPNMVRKGSADDIASFLKTSWLTEIKVIRTYYEGMLDILTREYPDLPIVVHGYDYIMPRPDGKWIGRPMIESGGLSLDQDRKALIRSIMDRFNESIAELSEVYENVHYINLRGTVPQDPQFWHDEIHPNDHGFRLVADKFLARLNELIPA</sequence>
<dbReference type="Proteomes" id="UP000226437">
    <property type="component" value="Unassembled WGS sequence"/>
</dbReference>
<gene>
    <name evidence="2" type="ORF">CGL56_11930</name>
</gene>